<dbReference type="AlphaFoldDB" id="A0A9Q4C4J7"/>
<dbReference type="PROSITE" id="PS51707">
    <property type="entry name" value="CYTH"/>
    <property type="match status" value="1"/>
</dbReference>
<dbReference type="RefSeq" id="WP_266086112.1">
    <property type="nucleotide sequence ID" value="NZ_RKLV01000002.1"/>
</dbReference>
<name>A0A9Q4C4J7_9EURY</name>
<dbReference type="SUPFAM" id="SSF55154">
    <property type="entry name" value="CYTH-like phosphatases"/>
    <property type="match status" value="1"/>
</dbReference>
<keyword evidence="4" id="KW-1185">Reference proteome</keyword>
<dbReference type="CDD" id="cd07890">
    <property type="entry name" value="CYTH-like_AC_IV-like"/>
    <property type="match status" value="1"/>
</dbReference>
<feature type="domain" description="CYTH" evidence="2">
    <location>
        <begin position="1"/>
        <end position="174"/>
    </location>
</feature>
<dbReference type="InterPro" id="IPR033469">
    <property type="entry name" value="CYTH-like_dom_sf"/>
</dbReference>
<dbReference type="InterPro" id="IPR008173">
    <property type="entry name" value="Adenylyl_cyclase_CyaB"/>
</dbReference>
<gene>
    <name evidence="3" type="primary">cyaB</name>
    <name evidence="3" type="ORF">EGH25_03075</name>
</gene>
<comment type="caution">
    <text evidence="3">The sequence shown here is derived from an EMBL/GenBank/DDBJ whole genome shotgun (WGS) entry which is preliminary data.</text>
</comment>
<dbReference type="NCBIfam" id="TIGR00318">
    <property type="entry name" value="cyaB"/>
    <property type="match status" value="1"/>
</dbReference>
<evidence type="ECO:0000313" key="4">
    <source>
        <dbReference type="Proteomes" id="UP001149411"/>
    </source>
</evidence>
<dbReference type="EMBL" id="RKLV01000002">
    <property type="protein sequence ID" value="MCX2818334.1"/>
    <property type="molecule type" value="Genomic_DNA"/>
</dbReference>
<evidence type="ECO:0000259" key="2">
    <source>
        <dbReference type="PROSITE" id="PS51707"/>
    </source>
</evidence>
<evidence type="ECO:0000256" key="1">
    <source>
        <dbReference type="SAM" id="MobiDB-lite"/>
    </source>
</evidence>
<dbReference type="SMART" id="SM01118">
    <property type="entry name" value="CYTH"/>
    <property type="match status" value="1"/>
</dbReference>
<sequence>MIEVEVKVRASLDEAEESLTQLDAQEVGEKRQVDTYFSAPHRDFAQTDEALRVRRENGDAYVTYKGAKRGDGTKTRQEHETSVGDAQTARAVLESLGFEEFGTVEKDRRLYVLDGTTVTLDEVDGLGEFVEVELEREEGDDNDEAREAVFGTLERLDLDPQDSVTESYLELLYA</sequence>
<dbReference type="InterPro" id="IPR023577">
    <property type="entry name" value="CYTH_domain"/>
</dbReference>
<feature type="compositionally biased region" description="Basic and acidic residues" evidence="1">
    <location>
        <begin position="68"/>
        <end position="82"/>
    </location>
</feature>
<evidence type="ECO:0000313" key="3">
    <source>
        <dbReference type="EMBL" id="MCX2818334.1"/>
    </source>
</evidence>
<dbReference type="Gene3D" id="2.40.320.10">
    <property type="entry name" value="Hypothetical Protein Pfu-838710-001"/>
    <property type="match status" value="1"/>
</dbReference>
<reference evidence="3" key="1">
    <citation type="submission" date="2022-09" db="EMBL/GenBank/DDBJ databases">
        <title>Haloadaptaus new haloarchaeum isolated from saline soil.</title>
        <authorList>
            <person name="Duran-Viseras A."/>
            <person name="Sanchez-Porro C."/>
            <person name="Ventosa A."/>
        </authorList>
    </citation>
    <scope>NUCLEOTIDE SEQUENCE</scope>
    <source>
        <strain evidence="3">F3-133</strain>
    </source>
</reference>
<protein>
    <submittedName>
        <fullName evidence="3">Class IV adenylate cyclase</fullName>
    </submittedName>
</protein>
<organism evidence="3 4">
    <name type="scientific">Halorutilus salinus</name>
    <dbReference type="NCBI Taxonomy" id="2487751"/>
    <lineage>
        <taxon>Archaea</taxon>
        <taxon>Methanobacteriati</taxon>
        <taxon>Methanobacteriota</taxon>
        <taxon>Stenosarchaea group</taxon>
        <taxon>Halobacteria</taxon>
        <taxon>Halorutilales</taxon>
        <taxon>Halorutilaceae</taxon>
        <taxon>Halorutilus</taxon>
    </lineage>
</organism>
<accession>A0A9Q4C4J7</accession>
<dbReference type="Pfam" id="PF01928">
    <property type="entry name" value="CYTH"/>
    <property type="match status" value="1"/>
</dbReference>
<dbReference type="PANTHER" id="PTHR21028:SF2">
    <property type="entry name" value="CYTH DOMAIN-CONTAINING PROTEIN"/>
    <property type="match status" value="1"/>
</dbReference>
<feature type="region of interest" description="Disordered" evidence="1">
    <location>
        <begin position="62"/>
        <end position="86"/>
    </location>
</feature>
<dbReference type="Proteomes" id="UP001149411">
    <property type="component" value="Unassembled WGS sequence"/>
</dbReference>
<dbReference type="PANTHER" id="PTHR21028">
    <property type="entry name" value="SI:CH211-156B7.4"/>
    <property type="match status" value="1"/>
</dbReference>
<proteinExistence type="predicted"/>